<evidence type="ECO:0000256" key="4">
    <source>
        <dbReference type="ARBA" id="ARBA00022500"/>
    </source>
</evidence>
<keyword evidence="8 10" id="KW-0807">Transducer</keyword>
<evidence type="ECO:0000256" key="2">
    <source>
        <dbReference type="ARBA" id="ARBA00022475"/>
    </source>
</evidence>
<feature type="transmembrane region" description="Helical" evidence="11">
    <location>
        <begin position="304"/>
        <end position="331"/>
    </location>
</feature>
<evidence type="ECO:0000256" key="6">
    <source>
        <dbReference type="ARBA" id="ARBA00022989"/>
    </source>
</evidence>
<dbReference type="FunFam" id="1.10.287.950:FF:000001">
    <property type="entry name" value="Methyl-accepting chemotaxis sensory transducer"/>
    <property type="match status" value="1"/>
</dbReference>
<feature type="transmembrane region" description="Helical" evidence="11">
    <location>
        <begin position="12"/>
        <end position="37"/>
    </location>
</feature>
<evidence type="ECO:0000256" key="9">
    <source>
        <dbReference type="ARBA" id="ARBA00029447"/>
    </source>
</evidence>
<keyword evidence="2" id="KW-1003">Cell membrane</keyword>
<reference evidence="14" key="1">
    <citation type="submission" date="2022-09" db="EMBL/GenBank/DDBJ databases">
        <title>Intensive care unit water sources are persistently colonized with multi-drug resistant bacteria and are the site of extensive horizontal gene transfer of antibiotic resistance genes.</title>
        <authorList>
            <person name="Diorio-Toth L."/>
        </authorList>
    </citation>
    <scope>NUCLEOTIDE SEQUENCE</scope>
    <source>
        <strain evidence="14">GD03936</strain>
    </source>
</reference>
<dbReference type="SUPFAM" id="SSF58104">
    <property type="entry name" value="Methyl-accepting chemotaxis protein (MCP) signaling domain"/>
    <property type="match status" value="1"/>
</dbReference>
<keyword evidence="6 11" id="KW-1133">Transmembrane helix</keyword>
<dbReference type="Proteomes" id="UP001158416">
    <property type="component" value="Unassembled WGS sequence"/>
</dbReference>
<feature type="domain" description="Methyl-accepting transducer" evidence="12">
    <location>
        <begin position="387"/>
        <end position="616"/>
    </location>
</feature>
<evidence type="ECO:0000256" key="7">
    <source>
        <dbReference type="ARBA" id="ARBA00023136"/>
    </source>
</evidence>
<dbReference type="PROSITE" id="PS50111">
    <property type="entry name" value="CHEMOTAXIS_TRANSDUC_2"/>
    <property type="match status" value="1"/>
</dbReference>
<evidence type="ECO:0000256" key="1">
    <source>
        <dbReference type="ARBA" id="ARBA00004429"/>
    </source>
</evidence>
<evidence type="ECO:0000313" key="14">
    <source>
        <dbReference type="EMBL" id="MDH1317651.1"/>
    </source>
</evidence>
<comment type="similarity">
    <text evidence="9">Belongs to the methyl-accepting chemotaxis (MCP) protein family.</text>
</comment>
<evidence type="ECO:0000256" key="8">
    <source>
        <dbReference type="ARBA" id="ARBA00023224"/>
    </source>
</evidence>
<dbReference type="SMART" id="SM00283">
    <property type="entry name" value="MA"/>
    <property type="match status" value="1"/>
</dbReference>
<sequence length="631" mass="68119">MFSSLQSRAIMLVSAFFILLTLITLWVVMHFIAPALLKDEHRRVHYQINEHTAAVTQLMSRVQAQQRVLTETVAQLDSAQIDPLLPALVNQNGDSTLFGGGVWPLPGKREPGVEKNSTFYARDKQNQLQLNGTWNQPDAAAYWQQPWFKAGMRAAKGQCAWAEAYMDAASPQPRTNCAMPIWRDGQLWGVATLDVTLGFFNELARKIAEPLQGGVLIVEANGKIIGYSRASDTTPQLKNIIDLPGDEIALLQEMLSQGSGGYIERTYEADDGEHTIFLSPIAGSPWFVATDTQSSLLNQQTHSILLRLGMVQIPLLLLLGVVLILTVHFMMRNLQTVSDRLAALSAGGADLTLRLPQSRTRELNAIADNVNTFMRYLQGLIQQVGASTRTIAAASHQIAEGNVSLSSRTEEQSASLTQTAASMEQIAGIVGNNADNAADADRLATQAAAVAQQGATLMNAAVEKMSHIESSSLRVTDIVGVIDGIAYQTNILALNAAVEAARAGEQGRGFAVVAAEVRSLALRSSSSAKEIRELINDAVIGVQDGSRLVQEVGEIMNALVTSVYEVSTLMEEVKTASREQSVGIEQVNVAVCQLESATQQNAALVADVSTAAKAMEEQAAELESVVNRFRV</sequence>
<dbReference type="PANTHER" id="PTHR43531:SF14">
    <property type="entry name" value="METHYL-ACCEPTING CHEMOTAXIS PROTEIN I-RELATED"/>
    <property type="match status" value="1"/>
</dbReference>
<dbReference type="EMBL" id="JAOCAP010000002">
    <property type="protein sequence ID" value="MDH1317651.1"/>
    <property type="molecule type" value="Genomic_DNA"/>
</dbReference>
<dbReference type="Gene3D" id="3.30.450.20">
    <property type="entry name" value="PAS domain"/>
    <property type="match status" value="1"/>
</dbReference>
<dbReference type="Pfam" id="PF00015">
    <property type="entry name" value="MCPsignal"/>
    <property type="match status" value="1"/>
</dbReference>
<protein>
    <submittedName>
        <fullName evidence="14">Methyl-accepting chemotaxis protein</fullName>
    </submittedName>
</protein>
<dbReference type="GO" id="GO:0004888">
    <property type="term" value="F:transmembrane signaling receptor activity"/>
    <property type="evidence" value="ECO:0007669"/>
    <property type="project" value="TreeGrafter"/>
</dbReference>
<evidence type="ECO:0000259" key="12">
    <source>
        <dbReference type="PROSITE" id="PS50111"/>
    </source>
</evidence>
<evidence type="ECO:0000259" key="13">
    <source>
        <dbReference type="PROSITE" id="PS50885"/>
    </source>
</evidence>
<dbReference type="PROSITE" id="PS50885">
    <property type="entry name" value="HAMP"/>
    <property type="match status" value="1"/>
</dbReference>
<keyword evidence="5 11" id="KW-0812">Transmembrane</keyword>
<gene>
    <name evidence="14" type="ORF">N5C39_04625</name>
</gene>
<keyword evidence="7 11" id="KW-0472">Membrane</keyword>
<evidence type="ECO:0000256" key="5">
    <source>
        <dbReference type="ARBA" id="ARBA00022692"/>
    </source>
</evidence>
<dbReference type="Pfam" id="PF00672">
    <property type="entry name" value="HAMP"/>
    <property type="match status" value="1"/>
</dbReference>
<dbReference type="GO" id="GO:0007165">
    <property type="term" value="P:signal transduction"/>
    <property type="evidence" value="ECO:0007669"/>
    <property type="project" value="UniProtKB-KW"/>
</dbReference>
<evidence type="ECO:0000313" key="15">
    <source>
        <dbReference type="Proteomes" id="UP001158416"/>
    </source>
</evidence>
<evidence type="ECO:0000256" key="10">
    <source>
        <dbReference type="PROSITE-ProRule" id="PRU00284"/>
    </source>
</evidence>
<dbReference type="GO" id="GO:0006935">
    <property type="term" value="P:chemotaxis"/>
    <property type="evidence" value="ECO:0007669"/>
    <property type="project" value="UniProtKB-KW"/>
</dbReference>
<evidence type="ECO:0000256" key="11">
    <source>
        <dbReference type="SAM" id="Phobius"/>
    </source>
</evidence>
<comment type="subcellular location">
    <subcellularLocation>
        <location evidence="1">Cell inner membrane</location>
        <topology evidence="1">Multi-pass membrane protein</topology>
    </subcellularLocation>
</comment>
<keyword evidence="3" id="KW-0488">Methylation</keyword>
<organism evidence="14 15">
    <name type="scientific">Enterobacter bugandensis</name>
    <dbReference type="NCBI Taxonomy" id="881260"/>
    <lineage>
        <taxon>Bacteria</taxon>
        <taxon>Pseudomonadati</taxon>
        <taxon>Pseudomonadota</taxon>
        <taxon>Gammaproteobacteria</taxon>
        <taxon>Enterobacterales</taxon>
        <taxon>Enterobacteriaceae</taxon>
        <taxon>Enterobacter</taxon>
    </lineage>
</organism>
<dbReference type="InterPro" id="IPR003660">
    <property type="entry name" value="HAMP_dom"/>
</dbReference>
<dbReference type="InterPro" id="IPR033479">
    <property type="entry name" value="dCache_1"/>
</dbReference>
<dbReference type="GO" id="GO:0005886">
    <property type="term" value="C:plasma membrane"/>
    <property type="evidence" value="ECO:0007669"/>
    <property type="project" value="UniProtKB-SubCell"/>
</dbReference>
<proteinExistence type="inferred from homology"/>
<feature type="domain" description="HAMP" evidence="13">
    <location>
        <begin position="328"/>
        <end position="382"/>
    </location>
</feature>
<keyword evidence="4" id="KW-0145">Chemotaxis</keyword>
<dbReference type="Gene3D" id="1.10.287.950">
    <property type="entry name" value="Methyl-accepting chemotaxis protein"/>
    <property type="match status" value="1"/>
</dbReference>
<dbReference type="AlphaFoldDB" id="A0AA42PPD3"/>
<dbReference type="InterPro" id="IPR004089">
    <property type="entry name" value="MCPsignal_dom"/>
</dbReference>
<comment type="caution">
    <text evidence="14">The sequence shown here is derived from an EMBL/GenBank/DDBJ whole genome shotgun (WGS) entry which is preliminary data.</text>
</comment>
<name>A0AA42PPD3_9ENTR</name>
<dbReference type="Pfam" id="PF02743">
    <property type="entry name" value="dCache_1"/>
    <property type="match status" value="1"/>
</dbReference>
<evidence type="ECO:0000256" key="3">
    <source>
        <dbReference type="ARBA" id="ARBA00022481"/>
    </source>
</evidence>
<dbReference type="PANTHER" id="PTHR43531">
    <property type="entry name" value="PROTEIN ICFG"/>
    <property type="match status" value="1"/>
</dbReference>
<dbReference type="InterPro" id="IPR051310">
    <property type="entry name" value="MCP_chemotaxis"/>
</dbReference>
<accession>A0AA42PPD3</accession>
<dbReference type="RefSeq" id="WP_252008077.1">
    <property type="nucleotide sequence ID" value="NZ_JAMGJO010000001.1"/>
</dbReference>